<dbReference type="PANTHER" id="PTHR48081">
    <property type="entry name" value="AB HYDROLASE SUPERFAMILY PROTEIN C4A8.06C"/>
    <property type="match status" value="1"/>
</dbReference>
<dbReference type="InterPro" id="IPR002168">
    <property type="entry name" value="Lipase_GDXG_HIS_AS"/>
</dbReference>
<keyword evidence="7" id="KW-1185">Reference proteome</keyword>
<feature type="region of interest" description="Disordered" evidence="4">
    <location>
        <begin position="321"/>
        <end position="401"/>
    </location>
</feature>
<gene>
    <name evidence="6" type="ORF">BDQ12DRAFT_622791</name>
</gene>
<dbReference type="PROSITE" id="PS01174">
    <property type="entry name" value="LIPASE_GDXG_SER"/>
    <property type="match status" value="1"/>
</dbReference>
<dbReference type="SUPFAM" id="SSF53474">
    <property type="entry name" value="alpha/beta-Hydrolases"/>
    <property type="match status" value="1"/>
</dbReference>
<dbReference type="GO" id="GO:0016787">
    <property type="term" value="F:hydrolase activity"/>
    <property type="evidence" value="ECO:0007669"/>
    <property type="project" value="UniProtKB-KW"/>
</dbReference>
<evidence type="ECO:0000313" key="6">
    <source>
        <dbReference type="EMBL" id="TFK43713.1"/>
    </source>
</evidence>
<name>A0A5C3MGE4_9AGAR</name>
<feature type="region of interest" description="Disordered" evidence="4">
    <location>
        <begin position="620"/>
        <end position="647"/>
    </location>
</feature>
<feature type="active site" evidence="3">
    <location>
        <position position="249"/>
    </location>
</feature>
<dbReference type="Proteomes" id="UP000308652">
    <property type="component" value="Unassembled WGS sequence"/>
</dbReference>
<feature type="domain" description="Alpha/beta hydrolase fold-3" evidence="5">
    <location>
        <begin position="168"/>
        <end position="290"/>
    </location>
</feature>
<evidence type="ECO:0000256" key="1">
    <source>
        <dbReference type="ARBA" id="ARBA00010515"/>
    </source>
</evidence>
<proteinExistence type="inferred from homology"/>
<dbReference type="Gene3D" id="3.40.50.1820">
    <property type="entry name" value="alpha/beta hydrolase"/>
    <property type="match status" value="2"/>
</dbReference>
<dbReference type="EMBL" id="ML213591">
    <property type="protein sequence ID" value="TFK43713.1"/>
    <property type="molecule type" value="Genomic_DNA"/>
</dbReference>
<dbReference type="PROSITE" id="PS01173">
    <property type="entry name" value="LIPASE_GDXG_HIS"/>
    <property type="match status" value="1"/>
</dbReference>
<protein>
    <submittedName>
        <fullName evidence="6">Lipase/esterase</fullName>
    </submittedName>
</protein>
<feature type="region of interest" description="Disordered" evidence="4">
    <location>
        <begin position="739"/>
        <end position="790"/>
    </location>
</feature>
<feature type="region of interest" description="Disordered" evidence="4">
    <location>
        <begin position="894"/>
        <end position="920"/>
    </location>
</feature>
<evidence type="ECO:0000256" key="4">
    <source>
        <dbReference type="SAM" id="MobiDB-lite"/>
    </source>
</evidence>
<dbReference type="InterPro" id="IPR029058">
    <property type="entry name" value="AB_hydrolase_fold"/>
</dbReference>
<keyword evidence="2" id="KW-0378">Hydrolase</keyword>
<comment type="similarity">
    <text evidence="1">Belongs to the 'GDXG' lipolytic enzyme family.</text>
</comment>
<evidence type="ECO:0000256" key="3">
    <source>
        <dbReference type="PROSITE-ProRule" id="PRU10038"/>
    </source>
</evidence>
<feature type="compositionally biased region" description="Basic and acidic residues" evidence="4">
    <location>
        <begin position="335"/>
        <end position="354"/>
    </location>
</feature>
<dbReference type="Pfam" id="PF07859">
    <property type="entry name" value="Abhydrolase_3"/>
    <property type="match status" value="1"/>
</dbReference>
<evidence type="ECO:0000259" key="5">
    <source>
        <dbReference type="Pfam" id="PF07859"/>
    </source>
</evidence>
<sequence length="920" mass="103056">MPVTTTSAAVHITPVVIKTFLDHGKRKAKRFKEGKREDETPQDDIFFDEAFHIVKAFIELGTKNTIESLQAFTNTHVPAPYWTAVSPVCIPLTCCNRAADVLIDWFGPEELKHVVGGERWWQVRGLDGVDGEWITQKNLLDNTTPITSQNIPESDQNILRMEKLNTVMLYVHGGGYFWGSINTHRYQLIRYARKIKGRVFAVNYRKAPQYPWPCPLQDIIAAYLYLIQPPPGALHKPISPSKIVFAGDSAGGGLCVATLTVLRDMGMPMPAGAVLISPWVDLTHSFPSVMQNTVTDIIPEHGFLAKPSTLWPVDPIPLDGGRVIPTKSNPPPEPGHSDMLKPSHSRIELEKEGEAGTPPPGEKVKTQEEMLDKDWIPSRSEDNEKASPSNLKDNQDDEYDVDTWEPRPPKVLMENPNAVPLELRSQIQQYAMTEQLTHPLVSPILQGSLGNLPPLYIIAGDGEVLRDEIIYLAHRAAHPAEYPARVGVLRDGRRQKENAEKFTVPTKVHLQVFDGMCHVLTVFSFTENSKYAYRSIAEFVKHVSQNNEEHLARNPFPELHRPPSVLSADSDSDEEGCNHKLSKEKEKNASNSEQAHTLSKEDTPGIALFKHNEKVIAEELKHNETEEMPRSLREGSQSPKAEEGQEKDIPDIRMICERVDIYGKARPMEPREELQALQLKPGQIGMIKEAPTLRWLKGQEIWDKRYRRRGERILRQREKLEAKAKRIISNALDQGLIHESQGRVTKTRSSAASTHSRKSSMGSIQQDRRWGPLDLEDEKPPPSAIANRRDTPEALALLTKSIYHTAPITHYTVPKLKVIDAIRAAFDPKDDPNKPPQQSVSEQQVHAHIIPIHGLRMWDGILKYFGRKTTAKAASGRKQAADAIRTAGEVIGVASNNSSKRTDSQGTDTYLPGGSIRTGD</sequence>
<evidence type="ECO:0000256" key="2">
    <source>
        <dbReference type="ARBA" id="ARBA00022801"/>
    </source>
</evidence>
<organism evidence="6 7">
    <name type="scientific">Crucibulum laeve</name>
    <dbReference type="NCBI Taxonomy" id="68775"/>
    <lineage>
        <taxon>Eukaryota</taxon>
        <taxon>Fungi</taxon>
        <taxon>Dikarya</taxon>
        <taxon>Basidiomycota</taxon>
        <taxon>Agaricomycotina</taxon>
        <taxon>Agaricomycetes</taxon>
        <taxon>Agaricomycetidae</taxon>
        <taxon>Agaricales</taxon>
        <taxon>Agaricineae</taxon>
        <taxon>Nidulariaceae</taxon>
        <taxon>Crucibulum</taxon>
    </lineage>
</organism>
<reference evidence="6 7" key="1">
    <citation type="journal article" date="2019" name="Nat. Ecol. Evol.">
        <title>Megaphylogeny resolves global patterns of mushroom evolution.</title>
        <authorList>
            <person name="Varga T."/>
            <person name="Krizsan K."/>
            <person name="Foldi C."/>
            <person name="Dima B."/>
            <person name="Sanchez-Garcia M."/>
            <person name="Sanchez-Ramirez S."/>
            <person name="Szollosi G.J."/>
            <person name="Szarkandi J.G."/>
            <person name="Papp V."/>
            <person name="Albert L."/>
            <person name="Andreopoulos W."/>
            <person name="Angelini C."/>
            <person name="Antonin V."/>
            <person name="Barry K.W."/>
            <person name="Bougher N.L."/>
            <person name="Buchanan P."/>
            <person name="Buyck B."/>
            <person name="Bense V."/>
            <person name="Catcheside P."/>
            <person name="Chovatia M."/>
            <person name="Cooper J."/>
            <person name="Damon W."/>
            <person name="Desjardin D."/>
            <person name="Finy P."/>
            <person name="Geml J."/>
            <person name="Haridas S."/>
            <person name="Hughes K."/>
            <person name="Justo A."/>
            <person name="Karasinski D."/>
            <person name="Kautmanova I."/>
            <person name="Kiss B."/>
            <person name="Kocsube S."/>
            <person name="Kotiranta H."/>
            <person name="LaButti K.M."/>
            <person name="Lechner B.E."/>
            <person name="Liimatainen K."/>
            <person name="Lipzen A."/>
            <person name="Lukacs Z."/>
            <person name="Mihaltcheva S."/>
            <person name="Morgado L.N."/>
            <person name="Niskanen T."/>
            <person name="Noordeloos M.E."/>
            <person name="Ohm R.A."/>
            <person name="Ortiz-Santana B."/>
            <person name="Ovrebo C."/>
            <person name="Racz N."/>
            <person name="Riley R."/>
            <person name="Savchenko A."/>
            <person name="Shiryaev A."/>
            <person name="Soop K."/>
            <person name="Spirin V."/>
            <person name="Szebenyi C."/>
            <person name="Tomsovsky M."/>
            <person name="Tulloss R.E."/>
            <person name="Uehling J."/>
            <person name="Grigoriev I.V."/>
            <person name="Vagvolgyi C."/>
            <person name="Papp T."/>
            <person name="Martin F.M."/>
            <person name="Miettinen O."/>
            <person name="Hibbett D.S."/>
            <person name="Nagy L.G."/>
        </authorList>
    </citation>
    <scope>NUCLEOTIDE SEQUENCE [LARGE SCALE GENOMIC DNA]</scope>
    <source>
        <strain evidence="6 7">CBS 166.37</strain>
    </source>
</reference>
<dbReference type="InterPro" id="IPR013094">
    <property type="entry name" value="AB_hydrolase_3"/>
</dbReference>
<feature type="compositionally biased region" description="Basic and acidic residues" evidence="4">
    <location>
        <begin position="620"/>
        <end position="633"/>
    </location>
</feature>
<accession>A0A5C3MGE4</accession>
<dbReference type="PANTHER" id="PTHR48081:SF5">
    <property type="entry name" value="ALPHA_BETA HYDROLASE FOLD-3 DOMAIN-CONTAINING PROTEIN"/>
    <property type="match status" value="1"/>
</dbReference>
<dbReference type="InterPro" id="IPR050300">
    <property type="entry name" value="GDXG_lipolytic_enzyme"/>
</dbReference>
<dbReference type="InterPro" id="IPR033140">
    <property type="entry name" value="Lipase_GDXG_put_SER_AS"/>
</dbReference>
<evidence type="ECO:0000313" key="7">
    <source>
        <dbReference type="Proteomes" id="UP000308652"/>
    </source>
</evidence>
<feature type="compositionally biased region" description="Basic and acidic residues" evidence="4">
    <location>
        <begin position="576"/>
        <end position="588"/>
    </location>
</feature>
<dbReference type="OrthoDB" id="1662883at2759"/>
<feature type="compositionally biased region" description="Basic and acidic residues" evidence="4">
    <location>
        <begin position="362"/>
        <end position="385"/>
    </location>
</feature>
<dbReference type="AlphaFoldDB" id="A0A5C3MGE4"/>
<dbReference type="STRING" id="68775.A0A5C3MGE4"/>
<feature type="compositionally biased region" description="Polar residues" evidence="4">
    <location>
        <begin position="894"/>
        <end position="908"/>
    </location>
</feature>
<feature type="region of interest" description="Disordered" evidence="4">
    <location>
        <begin position="552"/>
        <end position="604"/>
    </location>
</feature>